<accession>A0ABV6UVA3</accession>
<sequence length="104" mass="10456">MTDQLQVHTGELSTGAGELGTLVGQCETATEGLASTLMELQAVAGHPGLAAALGGANESATRTMLSVGKVLAFIGEGLSSSAKEYAATEAANAKRLNSIHRTAN</sequence>
<reference evidence="1 2" key="1">
    <citation type="submission" date="2024-09" db="EMBL/GenBank/DDBJ databases">
        <authorList>
            <person name="Lee S.D."/>
        </authorList>
    </citation>
    <scope>NUCLEOTIDE SEQUENCE [LARGE SCALE GENOMIC DNA]</scope>
    <source>
        <strain evidence="1 2">N1-5</strain>
    </source>
</reference>
<dbReference type="RefSeq" id="WP_030262466.1">
    <property type="nucleotide sequence ID" value="NZ_JBHEZZ010000020.1"/>
</dbReference>
<dbReference type="InterPro" id="IPR022536">
    <property type="entry name" value="EspC"/>
</dbReference>
<organism evidence="1 2">
    <name type="scientific">Streptacidiphilus cavernicola</name>
    <dbReference type="NCBI Taxonomy" id="3342716"/>
    <lineage>
        <taxon>Bacteria</taxon>
        <taxon>Bacillati</taxon>
        <taxon>Actinomycetota</taxon>
        <taxon>Actinomycetes</taxon>
        <taxon>Kitasatosporales</taxon>
        <taxon>Streptomycetaceae</taxon>
        <taxon>Streptacidiphilus</taxon>
    </lineage>
</organism>
<evidence type="ECO:0000313" key="1">
    <source>
        <dbReference type="EMBL" id="MFC1405399.1"/>
    </source>
</evidence>
<keyword evidence="2" id="KW-1185">Reference proteome</keyword>
<dbReference type="Pfam" id="PF10824">
    <property type="entry name" value="T7SS_ESX_EspC"/>
    <property type="match status" value="1"/>
</dbReference>
<comment type="caution">
    <text evidence="1">The sequence shown here is derived from an EMBL/GenBank/DDBJ whole genome shotgun (WGS) entry which is preliminary data.</text>
</comment>
<dbReference type="Gene3D" id="1.10.287.1060">
    <property type="entry name" value="ESAT-6-like"/>
    <property type="match status" value="1"/>
</dbReference>
<protein>
    <submittedName>
        <fullName evidence="1">Type VII secretion target</fullName>
    </submittedName>
</protein>
<dbReference type="Proteomes" id="UP001592528">
    <property type="component" value="Unassembled WGS sequence"/>
</dbReference>
<evidence type="ECO:0000313" key="2">
    <source>
        <dbReference type="Proteomes" id="UP001592528"/>
    </source>
</evidence>
<dbReference type="EMBL" id="JBHEZZ010000020">
    <property type="protein sequence ID" value="MFC1405399.1"/>
    <property type="molecule type" value="Genomic_DNA"/>
</dbReference>
<name>A0ABV6UVA3_9ACTN</name>
<gene>
    <name evidence="1" type="ORF">ACEZDJ_29355</name>
</gene>
<proteinExistence type="predicted"/>
<dbReference type="InterPro" id="IPR036689">
    <property type="entry name" value="ESAT-6-like_sf"/>
</dbReference>
<dbReference type="SUPFAM" id="SSF140453">
    <property type="entry name" value="EsxAB dimer-like"/>
    <property type="match status" value="1"/>
</dbReference>